<evidence type="ECO:0000256" key="6">
    <source>
        <dbReference type="ARBA" id="ARBA00022741"/>
    </source>
</evidence>
<evidence type="ECO:0000256" key="2">
    <source>
        <dbReference type="ARBA" id="ARBA00004747"/>
    </source>
</evidence>
<accession>A0A0B2UWE2</accession>
<dbReference type="InterPro" id="IPR028923">
    <property type="entry name" value="SAICAR_synt/ADE2_N"/>
</dbReference>
<dbReference type="Gene3D" id="3.40.50.1970">
    <property type="match status" value="1"/>
</dbReference>
<evidence type="ECO:0000256" key="11">
    <source>
        <dbReference type="ARBA" id="ARBA00023268"/>
    </source>
</evidence>
<comment type="caution">
    <text evidence="13">The sequence shown here is derived from an EMBL/GenBank/DDBJ whole genome shotgun (WGS) entry which is preliminary data.</text>
</comment>
<keyword evidence="7" id="KW-0658">Purine biosynthesis</keyword>
<dbReference type="Gene3D" id="3.30.200.20">
    <property type="entry name" value="Phosphorylase Kinase, domain 1"/>
    <property type="match status" value="1"/>
</dbReference>
<dbReference type="PANTHER" id="PTHR43599">
    <property type="entry name" value="MULTIFUNCTIONAL PROTEIN ADE2"/>
    <property type="match status" value="1"/>
</dbReference>
<keyword evidence="10" id="KW-0456">Lyase</keyword>
<evidence type="ECO:0000256" key="9">
    <source>
        <dbReference type="ARBA" id="ARBA00022840"/>
    </source>
</evidence>
<proteinExistence type="inferred from homology"/>
<dbReference type="OrthoDB" id="9991235at2759"/>
<dbReference type="InterPro" id="IPR050089">
    <property type="entry name" value="SAICAR_synthetase"/>
</dbReference>
<evidence type="ECO:0000256" key="8">
    <source>
        <dbReference type="ARBA" id="ARBA00022793"/>
    </source>
</evidence>
<dbReference type="OMA" id="WSDEQII"/>
<dbReference type="PROSITE" id="PS01057">
    <property type="entry name" value="SAICAR_SYNTHETASE_1"/>
    <property type="match status" value="1"/>
</dbReference>
<name>A0A0B2UWE2_TOXCA</name>
<dbReference type="SMART" id="SM01001">
    <property type="entry name" value="AIRC"/>
    <property type="match status" value="1"/>
</dbReference>
<dbReference type="GO" id="GO:0006189">
    <property type="term" value="P:'de novo' IMP biosynthetic process"/>
    <property type="evidence" value="ECO:0007669"/>
    <property type="project" value="UniProtKB-UniPathway"/>
</dbReference>
<dbReference type="Pfam" id="PF01259">
    <property type="entry name" value="SAICAR_synt"/>
    <property type="match status" value="1"/>
</dbReference>
<dbReference type="EMBL" id="JPKZ01003146">
    <property type="protein sequence ID" value="KHN73170.1"/>
    <property type="molecule type" value="Genomic_DNA"/>
</dbReference>
<dbReference type="Proteomes" id="UP000031036">
    <property type="component" value="Unassembled WGS sequence"/>
</dbReference>
<evidence type="ECO:0000256" key="10">
    <source>
        <dbReference type="ARBA" id="ARBA00023239"/>
    </source>
</evidence>
<dbReference type="Gene3D" id="3.30.470.20">
    <property type="entry name" value="ATP-grasp fold, B domain"/>
    <property type="match status" value="1"/>
</dbReference>
<keyword evidence="5" id="KW-0436">Ligase</keyword>
<dbReference type="SUPFAM" id="SSF56104">
    <property type="entry name" value="SAICAR synthase-like"/>
    <property type="match status" value="1"/>
</dbReference>
<gene>
    <name evidence="13" type="ORF">Tcan_15177</name>
</gene>
<keyword evidence="14" id="KW-1185">Reference proteome</keyword>
<feature type="domain" description="PurE" evidence="12">
    <location>
        <begin position="291"/>
        <end position="438"/>
    </location>
</feature>
<comment type="pathway">
    <text evidence="1">Purine metabolism; IMP biosynthesis via de novo pathway; 5-amino-1-(5-phospho-D-ribosyl)imidazole-4-carboxamide from 5-amino-1-(5-phospho-D-ribosyl)imidazole-4-carboxylate: step 1/2.</text>
</comment>
<evidence type="ECO:0000256" key="7">
    <source>
        <dbReference type="ARBA" id="ARBA00022755"/>
    </source>
</evidence>
<dbReference type="Pfam" id="PF00731">
    <property type="entry name" value="AIRC"/>
    <property type="match status" value="1"/>
</dbReference>
<protein>
    <submittedName>
        <fullName evidence="13">Putative multifunctional protein ADE2</fullName>
    </submittedName>
</protein>
<dbReference type="InterPro" id="IPR018236">
    <property type="entry name" value="SAICAR_synthetase_CS"/>
</dbReference>
<organism evidence="13 14">
    <name type="scientific">Toxocara canis</name>
    <name type="common">Canine roundworm</name>
    <dbReference type="NCBI Taxonomy" id="6265"/>
    <lineage>
        <taxon>Eukaryota</taxon>
        <taxon>Metazoa</taxon>
        <taxon>Ecdysozoa</taxon>
        <taxon>Nematoda</taxon>
        <taxon>Chromadorea</taxon>
        <taxon>Rhabditida</taxon>
        <taxon>Spirurina</taxon>
        <taxon>Ascaridomorpha</taxon>
        <taxon>Ascaridoidea</taxon>
        <taxon>Toxocaridae</taxon>
        <taxon>Toxocara</taxon>
    </lineage>
</organism>
<dbReference type="UniPathway" id="UPA00074">
    <property type="reaction ID" value="UER00130"/>
</dbReference>
<dbReference type="FunFam" id="3.30.470.20:FF:000020">
    <property type="entry name" value="Probable multifunctional protein ADE2"/>
    <property type="match status" value="1"/>
</dbReference>
<evidence type="ECO:0000313" key="14">
    <source>
        <dbReference type="Proteomes" id="UP000031036"/>
    </source>
</evidence>
<evidence type="ECO:0000256" key="1">
    <source>
        <dbReference type="ARBA" id="ARBA00004672"/>
    </source>
</evidence>
<reference evidence="13 14" key="1">
    <citation type="submission" date="2014-11" db="EMBL/GenBank/DDBJ databases">
        <title>Genetic blueprint of the zoonotic pathogen Toxocara canis.</title>
        <authorList>
            <person name="Zhu X.-Q."/>
            <person name="Korhonen P.K."/>
            <person name="Cai H."/>
            <person name="Young N.D."/>
            <person name="Nejsum P."/>
            <person name="von Samson-Himmelstjerna G."/>
            <person name="Boag P.R."/>
            <person name="Tan P."/>
            <person name="Li Q."/>
            <person name="Min J."/>
            <person name="Yang Y."/>
            <person name="Wang X."/>
            <person name="Fang X."/>
            <person name="Hall R.S."/>
            <person name="Hofmann A."/>
            <person name="Sternberg P.W."/>
            <person name="Jex A.R."/>
            <person name="Gasser R.B."/>
        </authorList>
    </citation>
    <scope>NUCLEOTIDE SEQUENCE [LARGE SCALE GENOMIC DNA]</scope>
    <source>
        <strain evidence="13">PN_DK_2014</strain>
    </source>
</reference>
<dbReference type="GO" id="GO:0004639">
    <property type="term" value="F:phosphoribosylaminoimidazolesuccinocarboxamide synthase activity"/>
    <property type="evidence" value="ECO:0007669"/>
    <property type="project" value="InterPro"/>
</dbReference>
<dbReference type="SUPFAM" id="SSF52255">
    <property type="entry name" value="N5-CAIR mutase (phosphoribosylaminoimidazole carboxylase, PurE)"/>
    <property type="match status" value="1"/>
</dbReference>
<evidence type="ECO:0000256" key="4">
    <source>
        <dbReference type="ARBA" id="ARBA00011020"/>
    </source>
</evidence>
<comment type="similarity">
    <text evidence="4">In the N-terminal section; belongs to the SAICAR synthetase family.</text>
</comment>
<keyword evidence="11" id="KW-0511">Multifunctional enzyme</keyword>
<sequence>MATIIEHTKRDIKKIAEGKTKEIFTITNHDEHTKRDIKKIAEGKTKEIFTITNHDEYVLIRSKNRITAFNAQRSNQIEGKGAIANDTTCNVFEYLTALGLKTHFVERGAENEFVALSCQMVPLEWVARRVATGSFLKRNPGVKEGYRFNPPKIEVFYKDDANDDPQWSEEQILERFFEFNGLKIGRREVNLMKRQTDLIFRVLEKAWATEGCALIDLKVEFGVTKNGELVLADVIDNDSWRVWPAGDRRLQLDKQFYRDLKQVDDAALLKLKENYEKVAHITKNFVKPTRGRVVVLMGSASDMEYASKICDGCKNLGIIAIKRVSSAHKTTNDVLDIIAEYEGDGVPTVFVAVAGRSNGLGLVIAGNSPLPVINAPPLNADWAAQDVWSSIRTPSGLGCSTVLGADEAALAAAKIFANDDYMVFCRLLVKQFDNFAIISKADASS</sequence>
<keyword evidence="9" id="KW-0067">ATP-binding</keyword>
<comment type="similarity">
    <text evidence="3">In the C-terminal section; belongs to the AIR carboxylase family. Class II subfamily.</text>
</comment>
<dbReference type="PANTHER" id="PTHR43599:SF3">
    <property type="entry name" value="SI:DKEY-6E2.2"/>
    <property type="match status" value="1"/>
</dbReference>
<keyword evidence="8" id="KW-0210">Decarboxylase</keyword>
<comment type="pathway">
    <text evidence="2">Purine metabolism; IMP biosynthesis via de novo pathway; 5-amino-1-(5-phospho-D-ribosyl)imidazole-4-carboxylate from 5-amino-1-(5-phospho-D-ribosyl)imidazole (carboxylase route): step 1/1.</text>
</comment>
<dbReference type="InterPro" id="IPR000031">
    <property type="entry name" value="PurE_dom"/>
</dbReference>
<dbReference type="GO" id="GO:0005524">
    <property type="term" value="F:ATP binding"/>
    <property type="evidence" value="ECO:0007669"/>
    <property type="project" value="UniProtKB-KW"/>
</dbReference>
<evidence type="ECO:0000313" key="13">
    <source>
        <dbReference type="EMBL" id="KHN73170.1"/>
    </source>
</evidence>
<keyword evidence="6" id="KW-0547">Nucleotide-binding</keyword>
<dbReference type="CDD" id="cd01416">
    <property type="entry name" value="SAICAR_synt_Ade5"/>
    <property type="match status" value="1"/>
</dbReference>
<dbReference type="HAMAP" id="MF_00137">
    <property type="entry name" value="SAICAR_synth"/>
    <property type="match status" value="1"/>
</dbReference>
<dbReference type="STRING" id="6265.A0A0B2UWE2"/>
<dbReference type="FunFam" id="3.30.200.20:FF:000183">
    <property type="entry name" value="Probable multifunctional protein ADE2"/>
    <property type="match status" value="1"/>
</dbReference>
<dbReference type="GO" id="GO:0016831">
    <property type="term" value="F:carboxy-lyase activity"/>
    <property type="evidence" value="ECO:0007669"/>
    <property type="project" value="UniProtKB-KW"/>
</dbReference>
<evidence type="ECO:0000256" key="3">
    <source>
        <dbReference type="ARBA" id="ARBA00010478"/>
    </source>
</evidence>
<dbReference type="GO" id="GO:0005829">
    <property type="term" value="C:cytosol"/>
    <property type="evidence" value="ECO:0007669"/>
    <property type="project" value="TreeGrafter"/>
</dbReference>
<evidence type="ECO:0000259" key="12">
    <source>
        <dbReference type="SMART" id="SM01001"/>
    </source>
</evidence>
<dbReference type="AlphaFoldDB" id="A0A0B2UWE2"/>
<evidence type="ECO:0000256" key="5">
    <source>
        <dbReference type="ARBA" id="ARBA00022598"/>
    </source>
</evidence>